<evidence type="ECO:0000313" key="1">
    <source>
        <dbReference type="EMBL" id="KGO73217.1"/>
    </source>
</evidence>
<organism evidence="1 2">
    <name type="scientific">Penicillium italicum</name>
    <name type="common">Blue mold</name>
    <dbReference type="NCBI Taxonomy" id="40296"/>
    <lineage>
        <taxon>Eukaryota</taxon>
        <taxon>Fungi</taxon>
        <taxon>Dikarya</taxon>
        <taxon>Ascomycota</taxon>
        <taxon>Pezizomycotina</taxon>
        <taxon>Eurotiomycetes</taxon>
        <taxon>Eurotiomycetidae</taxon>
        <taxon>Eurotiales</taxon>
        <taxon>Aspergillaceae</taxon>
        <taxon>Penicillium</taxon>
    </lineage>
</organism>
<accession>A0A0A2KZI3</accession>
<protein>
    <submittedName>
        <fullName evidence="1">Uncharacterized protein</fullName>
    </submittedName>
</protein>
<comment type="caution">
    <text evidence="1">The sequence shown here is derived from an EMBL/GenBank/DDBJ whole genome shotgun (WGS) entry which is preliminary data.</text>
</comment>
<proteinExistence type="predicted"/>
<dbReference type="AlphaFoldDB" id="A0A0A2KZI3"/>
<dbReference type="EMBL" id="JQGA01000834">
    <property type="protein sequence ID" value="KGO73217.1"/>
    <property type="molecule type" value="Genomic_DNA"/>
</dbReference>
<sequence length="73" mass="8337">MRDSAGQEKEIYASWSLSVLGHPGSRDTAVFLCKECRLTLAHLDPLSRYAALGLHDRCIRAINNWMIRAYQRC</sequence>
<dbReference type="HOGENOM" id="CLU_2705612_0_0_1"/>
<dbReference type="Proteomes" id="UP000030104">
    <property type="component" value="Unassembled WGS sequence"/>
</dbReference>
<evidence type="ECO:0000313" key="2">
    <source>
        <dbReference type="Proteomes" id="UP000030104"/>
    </source>
</evidence>
<name>A0A0A2KZI3_PENIT</name>
<keyword evidence="2" id="KW-1185">Reference proteome</keyword>
<gene>
    <name evidence="1" type="ORF">PITC_003050</name>
</gene>
<reference evidence="1 2" key="1">
    <citation type="journal article" date="2015" name="Mol. Plant Microbe Interact.">
        <title>Genome, transcriptome, and functional analyses of Penicillium expansum provide new insights into secondary metabolism and pathogenicity.</title>
        <authorList>
            <person name="Ballester A.R."/>
            <person name="Marcet-Houben M."/>
            <person name="Levin E."/>
            <person name="Sela N."/>
            <person name="Selma-Lazaro C."/>
            <person name="Carmona L."/>
            <person name="Wisniewski M."/>
            <person name="Droby S."/>
            <person name="Gonzalez-Candelas L."/>
            <person name="Gabaldon T."/>
        </authorList>
    </citation>
    <scope>NUCLEOTIDE SEQUENCE [LARGE SCALE GENOMIC DNA]</scope>
    <source>
        <strain evidence="1 2">PHI-1</strain>
    </source>
</reference>
<dbReference type="OrthoDB" id="10475064at2759"/>